<gene>
    <name evidence="2" type="ORF">AA23TX_02886</name>
</gene>
<dbReference type="AlphaFoldDB" id="A0A6I8LQ63"/>
<reference evidence="2 3" key="1">
    <citation type="submission" date="2019-09" db="EMBL/GenBank/DDBJ databases">
        <authorList>
            <person name="Leyn A S."/>
        </authorList>
    </citation>
    <scope>NUCLEOTIDE SEQUENCE [LARGE SCALE GENOMIC DNA]</scope>
    <source>
        <strain evidence="2">AA231_1</strain>
    </source>
</reference>
<dbReference type="Pfam" id="PF09994">
    <property type="entry name" value="T6SS_Tle1-like_cat"/>
    <property type="match status" value="1"/>
</dbReference>
<dbReference type="PANTHER" id="PTHR33840:SF1">
    <property type="entry name" value="TLE1 PHOSPHOLIPASE DOMAIN-CONTAINING PROTEIN"/>
    <property type="match status" value="1"/>
</dbReference>
<evidence type="ECO:0000313" key="3">
    <source>
        <dbReference type="Proteomes" id="UP000399805"/>
    </source>
</evidence>
<dbReference type="PANTHER" id="PTHR33840">
    <property type="match status" value="1"/>
</dbReference>
<evidence type="ECO:0000259" key="1">
    <source>
        <dbReference type="Pfam" id="PF09994"/>
    </source>
</evidence>
<protein>
    <recommendedName>
        <fullName evidence="1">T6SS Phospholipase effector Tle1-like catalytic domain-containing protein</fullName>
    </recommendedName>
</protein>
<accession>A0A6I8LQ63</accession>
<feature type="domain" description="T6SS Phospholipase effector Tle1-like catalytic" evidence="1">
    <location>
        <begin position="9"/>
        <end position="265"/>
    </location>
</feature>
<dbReference type="Proteomes" id="UP000399805">
    <property type="component" value="Unassembled WGS sequence"/>
</dbReference>
<dbReference type="EMBL" id="CABVGP010000001">
    <property type="protein sequence ID" value="VVJ17865.1"/>
    <property type="molecule type" value="Genomic_DNA"/>
</dbReference>
<dbReference type="InterPro" id="IPR018712">
    <property type="entry name" value="Tle1-like_cat"/>
</dbReference>
<organism evidence="2 3">
    <name type="scientific">Amycolatopsis camponoti</name>
    <dbReference type="NCBI Taxonomy" id="2606593"/>
    <lineage>
        <taxon>Bacteria</taxon>
        <taxon>Bacillati</taxon>
        <taxon>Actinomycetota</taxon>
        <taxon>Actinomycetes</taxon>
        <taxon>Pseudonocardiales</taxon>
        <taxon>Pseudonocardiaceae</taxon>
        <taxon>Amycolatopsis</taxon>
    </lineage>
</organism>
<sequence>MSEPHPARRHLVVCCDGTWNTPDQEHQGRPSPTNVARIHHTVANLGTQPRYYHPGVGTGPGLLDHLEGGLVGKGLAENIKSAYGWLARTYSPGDAIHLFGFSRGAFTVRSLGGMISRCGLPADLKTAGSTEFWAEVDRLFTTVYRAGAGEAADPVPIEFLGVWDTVGSLGIPDWLGPLKLVEDHVGHLPRFHDTQLGPHVKHARQALAIDEMRGPFMPTLWSNLDEVDGDRTAKQVWFPGDHSDVGGGHDHTGLSDAALRWMIDECRAVVPDLVFDDAMDRQIRPDAQDVLHNSLHSVYTVLCPAPRAFPFIAAGSDDVAPSAVDRQATPPITTGPYRAGRRLAAGESVAVDVYAGKPWNWTGVHLEPGEYAFGAEGTWLNGKIAHHPDGTEADARLDFQDVLHALATSSAWLQTQLARLNDTEARAFGGRRSEDAKWMALIGAVAARDLDAHDVQQPYEAFPIGSLLEKWVVEKPGYFYAYANDSWLGYSSNRGSLRLTIERLK</sequence>
<dbReference type="Gene3D" id="2.60.120.430">
    <property type="entry name" value="Galactose-binding lectin"/>
    <property type="match status" value="1"/>
</dbReference>
<proteinExistence type="predicted"/>
<keyword evidence="3" id="KW-1185">Reference proteome</keyword>
<name>A0A6I8LQ63_9PSEU</name>
<evidence type="ECO:0000313" key="2">
    <source>
        <dbReference type="EMBL" id="VVJ17865.1"/>
    </source>
</evidence>
<dbReference type="RefSeq" id="WP_155542966.1">
    <property type="nucleotide sequence ID" value="NZ_CABVGP010000001.1"/>
</dbReference>